<dbReference type="Proteomes" id="UP001491310">
    <property type="component" value="Unassembled WGS sequence"/>
</dbReference>
<dbReference type="EMBL" id="JALJOT010000004">
    <property type="protein sequence ID" value="KAK9915692.1"/>
    <property type="molecule type" value="Genomic_DNA"/>
</dbReference>
<evidence type="ECO:0000256" key="1">
    <source>
        <dbReference type="SAM" id="MobiDB-lite"/>
    </source>
</evidence>
<feature type="compositionally biased region" description="Polar residues" evidence="1">
    <location>
        <begin position="38"/>
        <end position="51"/>
    </location>
</feature>
<protein>
    <submittedName>
        <fullName evidence="2">Uncharacterized protein</fullName>
    </submittedName>
</protein>
<accession>A0ABR2YVN4</accession>
<comment type="caution">
    <text evidence="2">The sequence shown here is derived from an EMBL/GenBank/DDBJ whole genome shotgun (WGS) entry which is preliminary data.</text>
</comment>
<evidence type="ECO:0000313" key="2">
    <source>
        <dbReference type="EMBL" id="KAK9915692.1"/>
    </source>
</evidence>
<reference evidence="2 3" key="1">
    <citation type="journal article" date="2024" name="Nat. Commun.">
        <title>Phylogenomics reveals the evolutionary origins of lichenization in chlorophyte algae.</title>
        <authorList>
            <person name="Puginier C."/>
            <person name="Libourel C."/>
            <person name="Otte J."/>
            <person name="Skaloud P."/>
            <person name="Haon M."/>
            <person name="Grisel S."/>
            <person name="Petersen M."/>
            <person name="Berrin J.G."/>
            <person name="Delaux P.M."/>
            <person name="Dal Grande F."/>
            <person name="Keller J."/>
        </authorList>
    </citation>
    <scope>NUCLEOTIDE SEQUENCE [LARGE SCALE GENOMIC DNA]</scope>
    <source>
        <strain evidence="2 3">SAG 216-7</strain>
    </source>
</reference>
<sequence>MAMAGGREHLCTDDDLGDGVTVVLARCTAVLVPLKLESQSRTGSRCNQVHSPQRRRGQACKTEQDPQGR</sequence>
<gene>
    <name evidence="2" type="ORF">WJX75_002752</name>
</gene>
<organism evidence="2 3">
    <name type="scientific">Coccomyxa subellipsoidea</name>
    <dbReference type="NCBI Taxonomy" id="248742"/>
    <lineage>
        <taxon>Eukaryota</taxon>
        <taxon>Viridiplantae</taxon>
        <taxon>Chlorophyta</taxon>
        <taxon>core chlorophytes</taxon>
        <taxon>Trebouxiophyceae</taxon>
        <taxon>Trebouxiophyceae incertae sedis</taxon>
        <taxon>Coccomyxaceae</taxon>
        <taxon>Coccomyxa</taxon>
    </lineage>
</organism>
<name>A0ABR2YVN4_9CHLO</name>
<evidence type="ECO:0000313" key="3">
    <source>
        <dbReference type="Proteomes" id="UP001491310"/>
    </source>
</evidence>
<feature type="region of interest" description="Disordered" evidence="1">
    <location>
        <begin position="38"/>
        <end position="69"/>
    </location>
</feature>
<proteinExistence type="predicted"/>
<keyword evidence="3" id="KW-1185">Reference proteome</keyword>